<dbReference type="AlphaFoldDB" id="A0A382CQM6"/>
<feature type="non-terminal residue" evidence="1">
    <location>
        <position position="1"/>
    </location>
</feature>
<dbReference type="Gene3D" id="1.20.1340.10">
    <property type="entry name" value="dopa decarboxylase, N-terminal domain"/>
    <property type="match status" value="1"/>
</dbReference>
<sequence>VDWIADFLDDHRDGGHARPIVPDVAPGDVYRSLPGSPPMAGEPFADMLGDVDRLIAPATT</sequence>
<organism evidence="1">
    <name type="scientific">marine metagenome</name>
    <dbReference type="NCBI Taxonomy" id="408172"/>
    <lineage>
        <taxon>unclassified sequences</taxon>
        <taxon>metagenomes</taxon>
        <taxon>ecological metagenomes</taxon>
    </lineage>
</organism>
<protein>
    <submittedName>
        <fullName evidence="1">Uncharacterized protein</fullName>
    </submittedName>
</protein>
<name>A0A382CQM6_9ZZZZ</name>
<reference evidence="1" key="1">
    <citation type="submission" date="2018-05" db="EMBL/GenBank/DDBJ databases">
        <authorList>
            <person name="Lanie J.A."/>
            <person name="Ng W.-L."/>
            <person name="Kazmierczak K.M."/>
            <person name="Andrzejewski T.M."/>
            <person name="Davidsen T.M."/>
            <person name="Wayne K.J."/>
            <person name="Tettelin H."/>
            <person name="Glass J.I."/>
            <person name="Rusch D."/>
            <person name="Podicherti R."/>
            <person name="Tsui H.-C.T."/>
            <person name="Winkler M.E."/>
        </authorList>
    </citation>
    <scope>NUCLEOTIDE SEQUENCE</scope>
</reference>
<accession>A0A382CQM6</accession>
<evidence type="ECO:0000313" key="1">
    <source>
        <dbReference type="EMBL" id="SVB28134.1"/>
    </source>
</evidence>
<dbReference type="EMBL" id="UINC01035552">
    <property type="protein sequence ID" value="SVB28134.1"/>
    <property type="molecule type" value="Genomic_DNA"/>
</dbReference>
<gene>
    <name evidence="1" type="ORF">METZ01_LOCUS180988</name>
</gene>
<proteinExistence type="predicted"/>
<feature type="non-terminal residue" evidence="1">
    <location>
        <position position="60"/>
    </location>
</feature>